<sequence length="274" mass="32281">MKNSHPKICVALIHNNNTKRYRYIRPQLDRLKKTMSDKFDVEIIEVSEQPEVENHPMGMVVMRKIFLWRLNREWFRYKAIKPRNIFLDLLILIRRLVVTVINRDEECRRSVTDSYVTEKHLRAWGIFLEMKSDFLICFEDDAVFKKDSLTRVRLFLKGVAKYEGKPVYFDLAGGVSPDLLNVKNLEFKNISGRKYYRKPVTNTGCCYLISRPSARIFFFYLLKNPGLRLIGADWLLNKLFILSTPKYRYICYHADPPIFANGSATGNYSSWLSI</sequence>
<dbReference type="EMBL" id="LBUZ01000005">
    <property type="protein sequence ID" value="KKQ75739.1"/>
    <property type="molecule type" value="Genomic_DNA"/>
</dbReference>
<comment type="caution">
    <text evidence="1">The sequence shown here is derived from an EMBL/GenBank/DDBJ whole genome shotgun (WGS) entry which is preliminary data.</text>
</comment>
<organism evidence="1 2">
    <name type="scientific">Candidatus Woesebacteria bacterium GW2011_GWB1_38_5b</name>
    <dbReference type="NCBI Taxonomy" id="1618569"/>
    <lineage>
        <taxon>Bacteria</taxon>
        <taxon>Candidatus Woeseibacteriota</taxon>
    </lineage>
</organism>
<dbReference type="AlphaFoldDB" id="A0A0G0MPZ8"/>
<reference evidence="1 2" key="1">
    <citation type="journal article" date="2015" name="Nature">
        <title>rRNA introns, odd ribosomes, and small enigmatic genomes across a large radiation of phyla.</title>
        <authorList>
            <person name="Brown C.T."/>
            <person name="Hug L.A."/>
            <person name="Thomas B.C."/>
            <person name="Sharon I."/>
            <person name="Castelle C.J."/>
            <person name="Singh A."/>
            <person name="Wilkins M.J."/>
            <person name="Williams K.H."/>
            <person name="Banfield J.F."/>
        </authorList>
    </citation>
    <scope>NUCLEOTIDE SEQUENCE [LARGE SCALE GENOMIC DNA]</scope>
</reference>
<proteinExistence type="predicted"/>
<name>A0A0G0MPZ8_9BACT</name>
<protein>
    <submittedName>
        <fullName evidence="1">Uncharacterized protein</fullName>
    </submittedName>
</protein>
<evidence type="ECO:0000313" key="1">
    <source>
        <dbReference type="EMBL" id="KKQ75739.1"/>
    </source>
</evidence>
<evidence type="ECO:0000313" key="2">
    <source>
        <dbReference type="Proteomes" id="UP000034181"/>
    </source>
</evidence>
<gene>
    <name evidence="1" type="ORF">US96_C0005G0012</name>
</gene>
<dbReference type="Proteomes" id="UP000034181">
    <property type="component" value="Unassembled WGS sequence"/>
</dbReference>
<accession>A0A0G0MPZ8</accession>